<evidence type="ECO:0000313" key="4">
    <source>
        <dbReference type="EMBL" id="PIW06930.1"/>
    </source>
</evidence>
<dbReference type="InterPro" id="IPR006762">
    <property type="entry name" value="Gtr1_RagA"/>
</dbReference>
<gene>
    <name evidence="4" type="ORF">COW38_03870</name>
</gene>
<evidence type="ECO:0000256" key="3">
    <source>
        <dbReference type="SAM" id="MobiDB-lite"/>
    </source>
</evidence>
<protein>
    <recommendedName>
        <fullName evidence="6">G domain-containing protein</fullName>
    </recommendedName>
</protein>
<dbReference type="GO" id="GO:0005525">
    <property type="term" value="F:GTP binding"/>
    <property type="evidence" value="ECO:0007669"/>
    <property type="project" value="UniProtKB-KW"/>
</dbReference>
<evidence type="ECO:0000256" key="1">
    <source>
        <dbReference type="ARBA" id="ARBA00022741"/>
    </source>
</evidence>
<accession>A0A2M7FML4</accession>
<dbReference type="InterPro" id="IPR027417">
    <property type="entry name" value="P-loop_NTPase"/>
</dbReference>
<feature type="non-terminal residue" evidence="4">
    <location>
        <position position="85"/>
    </location>
</feature>
<dbReference type="AlphaFoldDB" id="A0A2M7FML4"/>
<proteinExistence type="predicted"/>
<dbReference type="Proteomes" id="UP000230556">
    <property type="component" value="Unassembled WGS sequence"/>
</dbReference>
<keyword evidence="2" id="KW-0342">GTP-binding</keyword>
<evidence type="ECO:0008006" key="6">
    <source>
        <dbReference type="Google" id="ProtNLM"/>
    </source>
</evidence>
<feature type="region of interest" description="Disordered" evidence="3">
    <location>
        <begin position="1"/>
        <end position="44"/>
    </location>
</feature>
<sequence length="85" mass="9783">MNGSEVKDDKDIKNDISDINDIKENNEIHFTKKRQENQDTKEHKHKAFKDVINNEGDKEENVPKILLMGKANVGKTSMRSIIFAN</sequence>
<name>A0A2M7FML4_9BACT</name>
<dbReference type="Pfam" id="PF04670">
    <property type="entry name" value="Gtr1_RagA"/>
    <property type="match status" value="1"/>
</dbReference>
<dbReference type="Gene3D" id="3.40.50.300">
    <property type="entry name" value="P-loop containing nucleotide triphosphate hydrolases"/>
    <property type="match status" value="1"/>
</dbReference>
<evidence type="ECO:0000313" key="5">
    <source>
        <dbReference type="Proteomes" id="UP000230556"/>
    </source>
</evidence>
<reference evidence="5" key="1">
    <citation type="submission" date="2017-09" db="EMBL/GenBank/DDBJ databases">
        <title>Depth-based differentiation of microbial function through sediment-hosted aquifers and enrichment of novel symbionts in the deep terrestrial subsurface.</title>
        <authorList>
            <person name="Probst A.J."/>
            <person name="Ladd B."/>
            <person name="Jarett J.K."/>
            <person name="Geller-Mcgrath D.E."/>
            <person name="Sieber C.M.K."/>
            <person name="Emerson J.B."/>
            <person name="Anantharaman K."/>
            <person name="Thomas B.C."/>
            <person name="Malmstrom R."/>
            <person name="Stieglmeier M."/>
            <person name="Klingl A."/>
            <person name="Woyke T."/>
            <person name="Ryan C.M."/>
            <person name="Banfield J.F."/>
        </authorList>
    </citation>
    <scope>NUCLEOTIDE SEQUENCE [LARGE SCALE GENOMIC DNA]</scope>
</reference>
<dbReference type="EMBL" id="PFFO01000170">
    <property type="protein sequence ID" value="PIW06930.1"/>
    <property type="molecule type" value="Genomic_DNA"/>
</dbReference>
<organism evidence="4 5">
    <name type="scientific">Candidatus Collierbacteria bacterium CG17_big_fil_post_rev_8_21_14_2_50_45_7</name>
    <dbReference type="NCBI Taxonomy" id="1974536"/>
    <lineage>
        <taxon>Bacteria</taxon>
        <taxon>Candidatus Collieribacteriota</taxon>
    </lineage>
</organism>
<keyword evidence="1" id="KW-0547">Nucleotide-binding</keyword>
<evidence type="ECO:0000256" key="2">
    <source>
        <dbReference type="ARBA" id="ARBA00023134"/>
    </source>
</evidence>
<feature type="compositionally biased region" description="Basic and acidic residues" evidence="3">
    <location>
        <begin position="1"/>
        <end position="42"/>
    </location>
</feature>
<comment type="caution">
    <text evidence="4">The sequence shown here is derived from an EMBL/GenBank/DDBJ whole genome shotgun (WGS) entry which is preliminary data.</text>
</comment>